<sequence length="180" mass="20860">MSLKYWQVSGQLEGASQRHTAESGALAQQLGSQEENLTQTLRLLSRAQTELSTTRLALWQSREDRNRTQRQLEEERKQWRLAKSRLQEEKAKATRELAEAKSCQQMGCCPPGWALFRWKCLRVSSEWETWEGSRRDCGEQEAQLLILKPWDAGTFWRDAVMKCWALRAPRERGHTLTPGA</sequence>
<evidence type="ECO:0000256" key="1">
    <source>
        <dbReference type="SAM" id="Coils"/>
    </source>
</evidence>
<dbReference type="RefSeq" id="XP_015261019.1">
    <property type="nucleotide sequence ID" value="XM_015405533.1"/>
</dbReference>
<dbReference type="InterPro" id="IPR039689">
    <property type="entry name" value="CD72"/>
</dbReference>
<name>A0ABM1JHT2_GEKJA</name>
<dbReference type="Gene3D" id="3.10.100.10">
    <property type="entry name" value="Mannose-Binding Protein A, subunit A"/>
    <property type="match status" value="1"/>
</dbReference>
<dbReference type="PANTHER" id="PTHR15028">
    <property type="entry name" value="CD72-RELATED"/>
    <property type="match status" value="1"/>
</dbReference>
<dbReference type="InterPro" id="IPR016187">
    <property type="entry name" value="CTDL_fold"/>
</dbReference>
<dbReference type="InterPro" id="IPR016186">
    <property type="entry name" value="C-type_lectin-like/link_sf"/>
</dbReference>
<proteinExistence type="predicted"/>
<dbReference type="SUPFAM" id="SSF56436">
    <property type="entry name" value="C-type lectin-like"/>
    <property type="match status" value="1"/>
</dbReference>
<reference evidence="3" key="1">
    <citation type="submission" date="2025-08" db="UniProtKB">
        <authorList>
            <consortium name="RefSeq"/>
        </authorList>
    </citation>
    <scope>IDENTIFICATION</scope>
</reference>
<dbReference type="Proteomes" id="UP000694871">
    <property type="component" value="Unplaced"/>
</dbReference>
<organism evidence="2 3">
    <name type="scientific">Gekko japonicus</name>
    <name type="common">Schlegel's Japanese gecko</name>
    <dbReference type="NCBI Taxonomy" id="146911"/>
    <lineage>
        <taxon>Eukaryota</taxon>
        <taxon>Metazoa</taxon>
        <taxon>Chordata</taxon>
        <taxon>Craniata</taxon>
        <taxon>Vertebrata</taxon>
        <taxon>Euteleostomi</taxon>
        <taxon>Lepidosauria</taxon>
        <taxon>Squamata</taxon>
        <taxon>Bifurcata</taxon>
        <taxon>Gekkota</taxon>
        <taxon>Gekkonidae</taxon>
        <taxon>Gekkoninae</taxon>
        <taxon>Gekko</taxon>
    </lineage>
</organism>
<gene>
    <name evidence="3" type="primary">LOC107105537</name>
</gene>
<keyword evidence="2" id="KW-1185">Reference proteome</keyword>
<accession>A0ABM1JHT2</accession>
<evidence type="ECO:0000313" key="3">
    <source>
        <dbReference type="RefSeq" id="XP_015261019.1"/>
    </source>
</evidence>
<protein>
    <submittedName>
        <fullName evidence="3">B-cell differentiation antigen CD72-like</fullName>
    </submittedName>
</protein>
<feature type="coiled-coil region" evidence="1">
    <location>
        <begin position="58"/>
        <end position="103"/>
    </location>
</feature>
<dbReference type="GeneID" id="107105537"/>
<keyword evidence="1" id="KW-0175">Coiled coil</keyword>
<dbReference type="PANTHER" id="PTHR15028:SF6">
    <property type="entry name" value="B-CELL DIFFERENTIATION ANTIGEN CD72"/>
    <property type="match status" value="1"/>
</dbReference>
<evidence type="ECO:0000313" key="2">
    <source>
        <dbReference type="Proteomes" id="UP000694871"/>
    </source>
</evidence>